<reference evidence="2 3" key="1">
    <citation type="journal article" date="2020" name="Microb. Genom.">
        <title>Genetic diversity of clinical and environmental Mucorales isolates obtained from an investigation of mucormycosis cases among solid organ transplant recipients.</title>
        <authorList>
            <person name="Nguyen M.H."/>
            <person name="Kaul D."/>
            <person name="Muto C."/>
            <person name="Cheng S.J."/>
            <person name="Richter R.A."/>
            <person name="Bruno V.M."/>
            <person name="Liu G."/>
            <person name="Beyhan S."/>
            <person name="Sundermann A.J."/>
            <person name="Mounaud S."/>
            <person name="Pasculle A.W."/>
            <person name="Nierman W.C."/>
            <person name="Driscoll E."/>
            <person name="Cumbie R."/>
            <person name="Clancy C.J."/>
            <person name="Dupont C.L."/>
        </authorList>
    </citation>
    <scope>NUCLEOTIDE SEQUENCE [LARGE SCALE GENOMIC DNA]</scope>
    <source>
        <strain evidence="2 3">GL24</strain>
    </source>
</reference>
<gene>
    <name evidence="2" type="ORF">G6F50_015622</name>
</gene>
<organism evidence="2 3">
    <name type="scientific">Rhizopus delemar</name>
    <dbReference type="NCBI Taxonomy" id="936053"/>
    <lineage>
        <taxon>Eukaryota</taxon>
        <taxon>Fungi</taxon>
        <taxon>Fungi incertae sedis</taxon>
        <taxon>Mucoromycota</taxon>
        <taxon>Mucoromycotina</taxon>
        <taxon>Mucoromycetes</taxon>
        <taxon>Mucorales</taxon>
        <taxon>Mucorineae</taxon>
        <taxon>Rhizopodaceae</taxon>
        <taxon>Rhizopus</taxon>
    </lineage>
</organism>
<protein>
    <submittedName>
        <fullName evidence="2">Uncharacterized protein</fullName>
    </submittedName>
</protein>
<dbReference type="AlphaFoldDB" id="A0A9P6XWQ0"/>
<dbReference type="EMBL" id="JAANIU010008843">
    <property type="protein sequence ID" value="KAG1534194.1"/>
    <property type="molecule type" value="Genomic_DNA"/>
</dbReference>
<dbReference type="Proteomes" id="UP000740926">
    <property type="component" value="Unassembled WGS sequence"/>
</dbReference>
<name>A0A9P6XWQ0_9FUNG</name>
<evidence type="ECO:0000256" key="1">
    <source>
        <dbReference type="SAM" id="MobiDB-lite"/>
    </source>
</evidence>
<comment type="caution">
    <text evidence="2">The sequence shown here is derived from an EMBL/GenBank/DDBJ whole genome shotgun (WGS) entry which is preliminary data.</text>
</comment>
<accession>A0A9P6XWQ0</accession>
<keyword evidence="3" id="KW-1185">Reference proteome</keyword>
<evidence type="ECO:0000313" key="2">
    <source>
        <dbReference type="EMBL" id="KAG1534194.1"/>
    </source>
</evidence>
<proteinExistence type="predicted"/>
<feature type="region of interest" description="Disordered" evidence="1">
    <location>
        <begin position="88"/>
        <end position="107"/>
    </location>
</feature>
<sequence>MQAAVQVRYLRAAGTLVQVVHVLRDDDQFGHVARQRRNGAVRGVRFGAQRLCAAPFIPAPDHIGMRAERFGCGQCLRIKARPQTGQGIAEGGDAAFRGNPGAGEDDDALCAV</sequence>
<evidence type="ECO:0000313" key="3">
    <source>
        <dbReference type="Proteomes" id="UP000740926"/>
    </source>
</evidence>